<dbReference type="InterPro" id="IPR015421">
    <property type="entry name" value="PyrdxlP-dep_Trfase_major"/>
</dbReference>
<dbReference type="SUPFAM" id="SSF53383">
    <property type="entry name" value="PLP-dependent transferases"/>
    <property type="match status" value="1"/>
</dbReference>
<comment type="cofactor">
    <cofactor evidence="1 7">
        <name>pyridoxal 5'-phosphate</name>
        <dbReference type="ChEBI" id="CHEBI:597326"/>
    </cofactor>
</comment>
<dbReference type="PROSITE" id="PS00595">
    <property type="entry name" value="AA_TRANSFER_CLASS_5"/>
    <property type="match status" value="1"/>
</dbReference>
<evidence type="ECO:0000256" key="3">
    <source>
        <dbReference type="ARBA" id="ARBA00010447"/>
    </source>
</evidence>
<dbReference type="InterPro" id="IPR000192">
    <property type="entry name" value="Aminotrans_V_dom"/>
</dbReference>
<dbReference type="CDD" id="cd06453">
    <property type="entry name" value="SufS_like"/>
    <property type="match status" value="1"/>
</dbReference>
<dbReference type="Gene3D" id="3.90.1150.10">
    <property type="entry name" value="Aspartate Aminotransferase, domain 1"/>
    <property type="match status" value="1"/>
</dbReference>
<protein>
    <recommendedName>
        <fullName evidence="8">Cysteine desulfurase</fullName>
        <ecNumber evidence="8">2.8.1.7</ecNumber>
    </recommendedName>
</protein>
<comment type="similarity">
    <text evidence="3 8">Belongs to the class-V pyridoxal-phosphate-dependent aminotransferase family. Csd subfamily.</text>
</comment>
<organism evidence="10 11">
    <name type="scientific">Aeromonas enteropelogenes</name>
    <name type="common">Aeromonas trota</name>
    <dbReference type="NCBI Taxonomy" id="29489"/>
    <lineage>
        <taxon>Bacteria</taxon>
        <taxon>Pseudomonadati</taxon>
        <taxon>Pseudomonadota</taxon>
        <taxon>Gammaproteobacteria</taxon>
        <taxon>Aeromonadales</taxon>
        <taxon>Aeromonadaceae</taxon>
        <taxon>Aeromonas</taxon>
    </lineage>
</organism>
<dbReference type="InterPro" id="IPR015424">
    <property type="entry name" value="PyrdxlP-dep_Trfase"/>
</dbReference>
<gene>
    <name evidence="10" type="ORF">LCR_18495</name>
</gene>
<dbReference type="Gene3D" id="3.40.640.10">
    <property type="entry name" value="Type I PLP-dependent aspartate aminotransferase-like (Major domain)"/>
    <property type="match status" value="1"/>
</dbReference>
<evidence type="ECO:0000256" key="1">
    <source>
        <dbReference type="ARBA" id="ARBA00001933"/>
    </source>
</evidence>
<dbReference type="RefSeq" id="WP_061476892.1">
    <property type="nucleotide sequence ID" value="NZ_CP082887.1"/>
</dbReference>
<evidence type="ECO:0000313" key="10">
    <source>
        <dbReference type="EMBL" id="KXU79509.1"/>
    </source>
</evidence>
<keyword evidence="4 8" id="KW-0808">Transferase</keyword>
<evidence type="ECO:0000256" key="4">
    <source>
        <dbReference type="ARBA" id="ARBA00022679"/>
    </source>
</evidence>
<sequence>MNQQQHARLRSQFPALAQEVNGHPLVYLDNAATTQKPQAVLDAITYYYRADNANVHRAAHALSARATRAFEAARETVTRFINAPRSHEVIWTRGTTEAINLVAQSWGMSELKAGDEILLSTLEHHANIVPWQLVAERTGAVIRVIPLDEWGDLDITAYRALLGPRTRLVSIAHVSNALGTVNPVEQIVAAAKSVGALTLIDGAQAVAHLEVDVQAIGCDFYAFSGHKLYGPTGIGVLWGRTELLEQMPPWQAGGEMIDRVSFNGTTFNTLPFKFEAGTPHIAGAIGLAVAIDFVMEQDRGALARHEEALTDYLVAGLRQVPGLHLVGEPGQRAGAVSFLLTDIHPQDAATLLDMQGIALRVGHHCAMPLMDSLGIGGTIRASLACYNNRDDVDALLAALHKLSDFF</sequence>
<evidence type="ECO:0000259" key="9">
    <source>
        <dbReference type="Pfam" id="PF00266"/>
    </source>
</evidence>
<dbReference type="OrthoDB" id="9808002at2"/>
<proteinExistence type="inferred from homology"/>
<evidence type="ECO:0000256" key="7">
    <source>
        <dbReference type="RuleBase" id="RU004504"/>
    </source>
</evidence>
<reference evidence="10 11" key="1">
    <citation type="submission" date="2016-02" db="EMBL/GenBank/DDBJ databases">
        <title>Draft genome sequence of Aeromonas trota strain 1999lcr isolated from cerebrospinal fluid (CSF).</title>
        <authorList>
            <person name="Dallagassa C.B."/>
            <person name="Prediger K.C."/>
            <person name="Weiss V.A."/>
            <person name="Assis F.E."/>
            <person name="Baura V."/>
            <person name="Cruz L.M."/>
            <person name="Souza E.M."/>
            <person name="Pedrosa F.O."/>
            <person name="Fadel-Picheth C.M."/>
        </authorList>
    </citation>
    <scope>NUCLEOTIDE SEQUENCE [LARGE SCALE GENOMIC DNA]</scope>
    <source>
        <strain evidence="10 11">1999lcr</strain>
    </source>
</reference>
<dbReference type="InterPro" id="IPR010970">
    <property type="entry name" value="Cys_dSase_SufS"/>
</dbReference>
<dbReference type="NCBIfam" id="TIGR01979">
    <property type="entry name" value="sufS"/>
    <property type="match status" value="1"/>
</dbReference>
<evidence type="ECO:0000313" key="11">
    <source>
        <dbReference type="Proteomes" id="UP000078435"/>
    </source>
</evidence>
<dbReference type="GO" id="GO:0031071">
    <property type="term" value="F:cysteine desulfurase activity"/>
    <property type="evidence" value="ECO:0007669"/>
    <property type="project" value="UniProtKB-UniRule"/>
</dbReference>
<dbReference type="STRING" id="29489.VL01_14395"/>
<evidence type="ECO:0000256" key="6">
    <source>
        <dbReference type="ARBA" id="ARBA00050776"/>
    </source>
</evidence>
<dbReference type="Pfam" id="PF00266">
    <property type="entry name" value="Aminotran_5"/>
    <property type="match status" value="1"/>
</dbReference>
<evidence type="ECO:0000256" key="2">
    <source>
        <dbReference type="ARBA" id="ARBA00002824"/>
    </source>
</evidence>
<evidence type="ECO:0000256" key="5">
    <source>
        <dbReference type="ARBA" id="ARBA00022898"/>
    </source>
</evidence>
<dbReference type="PANTHER" id="PTHR43586:SF8">
    <property type="entry name" value="CYSTEINE DESULFURASE 1, CHLOROPLASTIC"/>
    <property type="match status" value="1"/>
</dbReference>
<keyword evidence="5 8" id="KW-0663">Pyridoxal phosphate</keyword>
<dbReference type="PANTHER" id="PTHR43586">
    <property type="entry name" value="CYSTEINE DESULFURASE"/>
    <property type="match status" value="1"/>
</dbReference>
<dbReference type="InterPro" id="IPR015422">
    <property type="entry name" value="PyrdxlP-dep_Trfase_small"/>
</dbReference>
<dbReference type="GO" id="GO:0006534">
    <property type="term" value="P:cysteine metabolic process"/>
    <property type="evidence" value="ECO:0007669"/>
    <property type="project" value="UniProtKB-UniRule"/>
</dbReference>
<dbReference type="EMBL" id="JMGO02000009">
    <property type="protein sequence ID" value="KXU79509.1"/>
    <property type="molecule type" value="Genomic_DNA"/>
</dbReference>
<evidence type="ECO:0000256" key="8">
    <source>
        <dbReference type="RuleBase" id="RU004506"/>
    </source>
</evidence>
<dbReference type="GO" id="GO:0030170">
    <property type="term" value="F:pyridoxal phosphate binding"/>
    <property type="evidence" value="ECO:0007669"/>
    <property type="project" value="UniProtKB-UniRule"/>
</dbReference>
<dbReference type="InterPro" id="IPR020578">
    <property type="entry name" value="Aminotrans_V_PyrdxlP_BS"/>
</dbReference>
<comment type="catalytic activity">
    <reaction evidence="6 8">
        <text>(sulfur carrier)-H + L-cysteine = (sulfur carrier)-SH + L-alanine</text>
        <dbReference type="Rhea" id="RHEA:43892"/>
        <dbReference type="Rhea" id="RHEA-COMP:14737"/>
        <dbReference type="Rhea" id="RHEA-COMP:14739"/>
        <dbReference type="ChEBI" id="CHEBI:29917"/>
        <dbReference type="ChEBI" id="CHEBI:35235"/>
        <dbReference type="ChEBI" id="CHEBI:57972"/>
        <dbReference type="ChEBI" id="CHEBI:64428"/>
        <dbReference type="EC" id="2.8.1.7"/>
    </reaction>
</comment>
<name>A0A175VG90_AEREN</name>
<dbReference type="InterPro" id="IPR016454">
    <property type="entry name" value="Cysteine_dSase"/>
</dbReference>
<feature type="domain" description="Aminotransferase class V" evidence="9">
    <location>
        <begin position="26"/>
        <end position="395"/>
    </location>
</feature>
<dbReference type="EC" id="2.8.1.7" evidence="8"/>
<comment type="function">
    <text evidence="2 8">Catalyzes the removal of elemental sulfur and selenium atoms from L-cysteine, L-cystine, L-selenocysteine, and L-selenocystine to produce L-alanine.</text>
</comment>
<accession>A0A175VG90</accession>
<dbReference type="PIRSF" id="PIRSF005572">
    <property type="entry name" value="NifS"/>
    <property type="match status" value="1"/>
</dbReference>
<dbReference type="AlphaFoldDB" id="A0A175VG90"/>
<comment type="caution">
    <text evidence="10">The sequence shown here is derived from an EMBL/GenBank/DDBJ whole genome shotgun (WGS) entry which is preliminary data.</text>
</comment>
<dbReference type="Proteomes" id="UP000078435">
    <property type="component" value="Unassembled WGS sequence"/>
</dbReference>